<evidence type="ECO:0000259" key="1">
    <source>
        <dbReference type="PROSITE" id="PS51464"/>
    </source>
</evidence>
<sequence>MTETVRAQRLPDRVRTLLDDLDSVSGAAIGEAAALLLESVASDGIVHVAGAGHSLAMVCETFYRAGGLAAVRPIWHPGVFPLDDALRSTRVERESGVGRGVVEAAAPTPPDVAVVFSTSGRNPYPVEVAEACAARGVPVIAVTSARASREAAARTPTSLADHAAIVLDTRVPPGDALHPAGAPRTAAVSTILAAYTWSRVLAELDDLASARGMRLPRWTSANVPGGDEENAALLARYRGRIPELTGGRDTSQ</sequence>
<evidence type="ECO:0000313" key="2">
    <source>
        <dbReference type="EMBL" id="MUN37195.1"/>
    </source>
</evidence>
<dbReference type="SUPFAM" id="SSF53697">
    <property type="entry name" value="SIS domain"/>
    <property type="match status" value="1"/>
</dbReference>
<organism evidence="2 3">
    <name type="scientific">Actinomadura litoris</name>
    <dbReference type="NCBI Taxonomy" id="2678616"/>
    <lineage>
        <taxon>Bacteria</taxon>
        <taxon>Bacillati</taxon>
        <taxon>Actinomycetota</taxon>
        <taxon>Actinomycetes</taxon>
        <taxon>Streptosporangiales</taxon>
        <taxon>Thermomonosporaceae</taxon>
        <taxon>Actinomadura</taxon>
    </lineage>
</organism>
<name>A0A7K1KZ01_9ACTN</name>
<dbReference type="PANTHER" id="PTHR30390">
    <property type="entry name" value="SEDOHEPTULOSE 7-PHOSPHATE ISOMERASE / DNAA INITIATOR-ASSOCIATING FACTOR FOR REPLICATION INITIATION"/>
    <property type="match status" value="1"/>
</dbReference>
<gene>
    <name evidence="2" type="ORF">GNZ18_11355</name>
</gene>
<dbReference type="PANTHER" id="PTHR30390:SF7">
    <property type="entry name" value="PHOSPHOHEPTOSE ISOMERASE"/>
    <property type="match status" value="1"/>
</dbReference>
<dbReference type="NCBIfam" id="NF002805">
    <property type="entry name" value="PRK02947.1"/>
    <property type="match status" value="1"/>
</dbReference>
<dbReference type="GO" id="GO:1901135">
    <property type="term" value="P:carbohydrate derivative metabolic process"/>
    <property type="evidence" value="ECO:0007669"/>
    <property type="project" value="InterPro"/>
</dbReference>
<dbReference type="Proteomes" id="UP000432015">
    <property type="component" value="Unassembled WGS sequence"/>
</dbReference>
<dbReference type="GO" id="GO:0016853">
    <property type="term" value="F:isomerase activity"/>
    <property type="evidence" value="ECO:0007669"/>
    <property type="project" value="UniProtKB-KW"/>
</dbReference>
<dbReference type="InterPro" id="IPR050099">
    <property type="entry name" value="SIS_GmhA/DiaA_subfam"/>
</dbReference>
<accession>A0A7K1KZ01</accession>
<dbReference type="InterPro" id="IPR046348">
    <property type="entry name" value="SIS_dom_sf"/>
</dbReference>
<dbReference type="InterPro" id="IPR001347">
    <property type="entry name" value="SIS_dom"/>
</dbReference>
<proteinExistence type="predicted"/>
<dbReference type="Pfam" id="PF13580">
    <property type="entry name" value="SIS_2"/>
    <property type="match status" value="1"/>
</dbReference>
<dbReference type="AlphaFoldDB" id="A0A7K1KZ01"/>
<feature type="domain" description="SIS" evidence="1">
    <location>
        <begin position="36"/>
        <end position="218"/>
    </location>
</feature>
<dbReference type="PROSITE" id="PS51464">
    <property type="entry name" value="SIS"/>
    <property type="match status" value="1"/>
</dbReference>
<dbReference type="GO" id="GO:0097367">
    <property type="term" value="F:carbohydrate derivative binding"/>
    <property type="evidence" value="ECO:0007669"/>
    <property type="project" value="InterPro"/>
</dbReference>
<dbReference type="EMBL" id="WOFH01000004">
    <property type="protein sequence ID" value="MUN37195.1"/>
    <property type="molecule type" value="Genomic_DNA"/>
</dbReference>
<protein>
    <submittedName>
        <fullName evidence="2">Sugar isomerase domain-containing protein</fullName>
    </submittedName>
</protein>
<reference evidence="2 3" key="1">
    <citation type="submission" date="2019-11" db="EMBL/GenBank/DDBJ databases">
        <authorList>
            <person name="Cao P."/>
        </authorList>
    </citation>
    <scope>NUCLEOTIDE SEQUENCE [LARGE SCALE GENOMIC DNA]</scope>
    <source>
        <strain evidence="2 3">NEAU-AAG5</strain>
    </source>
</reference>
<dbReference type="RefSeq" id="WP_156216296.1">
    <property type="nucleotide sequence ID" value="NZ_WOFH01000004.1"/>
</dbReference>
<keyword evidence="3" id="KW-1185">Reference proteome</keyword>
<evidence type="ECO:0000313" key="3">
    <source>
        <dbReference type="Proteomes" id="UP000432015"/>
    </source>
</evidence>
<comment type="caution">
    <text evidence="2">The sequence shown here is derived from an EMBL/GenBank/DDBJ whole genome shotgun (WGS) entry which is preliminary data.</text>
</comment>
<dbReference type="Gene3D" id="3.40.50.10490">
    <property type="entry name" value="Glucose-6-phosphate isomerase like protein, domain 1"/>
    <property type="match status" value="1"/>
</dbReference>
<keyword evidence="2" id="KW-0413">Isomerase</keyword>